<dbReference type="SUPFAM" id="SSF52283">
    <property type="entry name" value="Formate/glycerate dehydrogenase catalytic domain-like"/>
    <property type="match status" value="1"/>
</dbReference>
<dbReference type="Gene3D" id="3.40.50.720">
    <property type="entry name" value="NAD(P)-binding Rossmann-like Domain"/>
    <property type="match status" value="2"/>
</dbReference>
<proteinExistence type="inferred from homology"/>
<dbReference type="Proteomes" id="UP000189981">
    <property type="component" value="Unassembled WGS sequence"/>
</dbReference>
<keyword evidence="12" id="KW-1185">Reference proteome</keyword>
<dbReference type="GO" id="GO:0008750">
    <property type="term" value="F:proton-translocating NAD(P)+ transhydrogenase activity"/>
    <property type="evidence" value="ECO:0007669"/>
    <property type="project" value="UniProtKB-EC"/>
</dbReference>
<evidence type="ECO:0000259" key="10">
    <source>
        <dbReference type="SMART" id="SM01003"/>
    </source>
</evidence>
<dbReference type="PROSITE" id="PS00837">
    <property type="entry name" value="ALADH_PNT_2"/>
    <property type="match status" value="1"/>
</dbReference>
<dbReference type="SMART" id="SM01002">
    <property type="entry name" value="AlaDh_PNT_C"/>
    <property type="match status" value="1"/>
</dbReference>
<dbReference type="SMART" id="SM01003">
    <property type="entry name" value="AlaDh_PNT_N"/>
    <property type="match status" value="1"/>
</dbReference>
<evidence type="ECO:0000313" key="11">
    <source>
        <dbReference type="EMBL" id="SKB35860.1"/>
    </source>
</evidence>
<dbReference type="Pfam" id="PF01262">
    <property type="entry name" value="AlaDh_PNT_C"/>
    <property type="match status" value="1"/>
</dbReference>
<feature type="domain" description="Alanine dehydrogenase/pyridine nucleotide transhydrogenase N-terminal" evidence="10">
    <location>
        <begin position="4"/>
        <end position="137"/>
    </location>
</feature>
<evidence type="ECO:0000256" key="7">
    <source>
        <dbReference type="ARBA" id="ARBA00023027"/>
    </source>
</evidence>
<comment type="catalytic activity">
    <reaction evidence="8">
        <text>NAD(+) + NADPH + H(+)(in) = NADH + NADP(+) + H(+)(out)</text>
        <dbReference type="Rhea" id="RHEA:47992"/>
        <dbReference type="ChEBI" id="CHEBI:15378"/>
        <dbReference type="ChEBI" id="CHEBI:57540"/>
        <dbReference type="ChEBI" id="CHEBI:57783"/>
        <dbReference type="ChEBI" id="CHEBI:57945"/>
        <dbReference type="ChEBI" id="CHEBI:58349"/>
        <dbReference type="EC" id="7.1.1.1"/>
    </reaction>
</comment>
<dbReference type="RefSeq" id="WP_079701392.1">
    <property type="nucleotide sequence ID" value="NZ_FUYR01000001.1"/>
</dbReference>
<evidence type="ECO:0000256" key="2">
    <source>
        <dbReference type="ARBA" id="ARBA00005689"/>
    </source>
</evidence>
<accession>A0A1T5ALZ0</accession>
<keyword evidence="6" id="KW-1278">Translocase</keyword>
<dbReference type="EMBL" id="FUYR01000001">
    <property type="protein sequence ID" value="SKB35860.1"/>
    <property type="molecule type" value="Genomic_DNA"/>
</dbReference>
<evidence type="ECO:0000256" key="1">
    <source>
        <dbReference type="ARBA" id="ARBA00003943"/>
    </source>
</evidence>
<sequence length="375" mass="40173">MTIGILCEPSPETRVSLLPEHISTLKKQKIDVLIESNAGSKAFASDLLYQQEGAEVKTRENVLKSSDIILTIHHLSDDDLKVVKNSAVVLGMYNPLSQGSIIDSWAKSGLTTFSMDMLPRTTRAQSMDVLSSQANIAGYKAVLLAAMQLPKYFPMFMTAAGSIAPAKVMILGAGVAGLQAIATAKRLGAVVEVFDTRPAVKEEVMSLGAKFIEVEGAKDASGAGGYAVEQSEEYKQKQQQRIAEVAAKADVIITTAQIPGKKAPILLPDSVLDTMKTGSLIIDLASVTGGNTEQTKDRETVTYKNVTIIGNSNLQGTMPADASKLYGKNILNFLQLIIKKDGELNLNFEDDLVKGACITHGGEICNERVMGIINN</sequence>
<gene>
    <name evidence="11" type="ORF">SAMN05661099_0846</name>
</gene>
<keyword evidence="7" id="KW-0520">NAD</keyword>
<dbReference type="GO" id="GO:0016491">
    <property type="term" value="F:oxidoreductase activity"/>
    <property type="evidence" value="ECO:0007669"/>
    <property type="project" value="InterPro"/>
</dbReference>
<evidence type="ECO:0000256" key="3">
    <source>
        <dbReference type="ARBA" id="ARBA00012943"/>
    </source>
</evidence>
<reference evidence="12" key="1">
    <citation type="submission" date="2017-02" db="EMBL/GenBank/DDBJ databases">
        <authorList>
            <person name="Varghese N."/>
            <person name="Submissions S."/>
        </authorList>
    </citation>
    <scope>NUCLEOTIDE SEQUENCE [LARGE SCALE GENOMIC DNA]</scope>
    <source>
        <strain evidence="12">DSM 22385</strain>
    </source>
</reference>
<dbReference type="SUPFAM" id="SSF51735">
    <property type="entry name" value="NAD(P)-binding Rossmann-fold domains"/>
    <property type="match status" value="1"/>
</dbReference>
<evidence type="ECO:0000256" key="4">
    <source>
        <dbReference type="ARBA" id="ARBA00022741"/>
    </source>
</evidence>
<dbReference type="InterPro" id="IPR036291">
    <property type="entry name" value="NAD(P)-bd_dom_sf"/>
</dbReference>
<dbReference type="InterPro" id="IPR007698">
    <property type="entry name" value="AlaDH/PNT_NAD(H)-bd"/>
</dbReference>
<keyword evidence="5" id="KW-0521">NADP</keyword>
<comment type="similarity">
    <text evidence="2">Belongs to the AlaDH/PNT family.</text>
</comment>
<evidence type="ECO:0000256" key="8">
    <source>
        <dbReference type="ARBA" id="ARBA00048202"/>
    </source>
</evidence>
<dbReference type="PANTHER" id="PTHR10160">
    <property type="entry name" value="NAD(P) TRANSHYDROGENASE"/>
    <property type="match status" value="1"/>
</dbReference>
<dbReference type="NCBIfam" id="NF006942">
    <property type="entry name" value="PRK09424.1"/>
    <property type="match status" value="1"/>
</dbReference>
<feature type="domain" description="Alanine dehydrogenase/pyridine nucleotide transhydrogenase NAD(H)-binding" evidence="9">
    <location>
        <begin position="146"/>
        <end position="310"/>
    </location>
</feature>
<name>A0A1T5ALZ0_9SPHI</name>
<keyword evidence="4" id="KW-0547">Nucleotide-binding</keyword>
<dbReference type="CDD" id="cd05304">
    <property type="entry name" value="Rubrum_tdh"/>
    <property type="match status" value="1"/>
</dbReference>
<dbReference type="InterPro" id="IPR008143">
    <property type="entry name" value="Ala_DH/PNT_CS2"/>
</dbReference>
<dbReference type="Pfam" id="PF05222">
    <property type="entry name" value="AlaDh_PNT_N"/>
    <property type="match status" value="1"/>
</dbReference>
<dbReference type="GO" id="GO:0005886">
    <property type="term" value="C:plasma membrane"/>
    <property type="evidence" value="ECO:0007669"/>
    <property type="project" value="TreeGrafter"/>
</dbReference>
<organism evidence="11 12">
    <name type="scientific">Daejeonella lutea</name>
    <dbReference type="NCBI Taxonomy" id="572036"/>
    <lineage>
        <taxon>Bacteria</taxon>
        <taxon>Pseudomonadati</taxon>
        <taxon>Bacteroidota</taxon>
        <taxon>Sphingobacteriia</taxon>
        <taxon>Sphingobacteriales</taxon>
        <taxon>Sphingobacteriaceae</taxon>
        <taxon>Daejeonella</taxon>
    </lineage>
</organism>
<evidence type="ECO:0000313" key="12">
    <source>
        <dbReference type="Proteomes" id="UP000189981"/>
    </source>
</evidence>
<comment type="function">
    <text evidence="1">The transhydrogenation between NADH and NADP is coupled to respiration and ATP hydrolysis and functions as a proton pump across the membrane.</text>
</comment>
<dbReference type="OrthoDB" id="9804592at2"/>
<dbReference type="GO" id="GO:0006740">
    <property type="term" value="P:NADPH regeneration"/>
    <property type="evidence" value="ECO:0007669"/>
    <property type="project" value="TreeGrafter"/>
</dbReference>
<dbReference type="STRING" id="572036.SAMN05661099_0846"/>
<evidence type="ECO:0000259" key="9">
    <source>
        <dbReference type="SMART" id="SM01002"/>
    </source>
</evidence>
<dbReference type="GO" id="GO:0050661">
    <property type="term" value="F:NADP binding"/>
    <property type="evidence" value="ECO:0007669"/>
    <property type="project" value="TreeGrafter"/>
</dbReference>
<protein>
    <recommendedName>
        <fullName evidence="3">proton-translocating NAD(P)(+) transhydrogenase</fullName>
        <ecNumber evidence="3">7.1.1.1</ecNumber>
    </recommendedName>
</protein>
<evidence type="ECO:0000256" key="5">
    <source>
        <dbReference type="ARBA" id="ARBA00022857"/>
    </source>
</evidence>
<dbReference type="AlphaFoldDB" id="A0A1T5ALZ0"/>
<dbReference type="InterPro" id="IPR007886">
    <property type="entry name" value="AlaDH/PNT_N"/>
</dbReference>
<dbReference type="EC" id="7.1.1.1" evidence="3"/>
<evidence type="ECO:0000256" key="6">
    <source>
        <dbReference type="ARBA" id="ARBA00022967"/>
    </source>
</evidence>
<dbReference type="PANTHER" id="PTHR10160:SF19">
    <property type="entry name" value="PROTON-TRANSLOCATING NAD(P)(+) TRANSHYDROGENASE"/>
    <property type="match status" value="1"/>
</dbReference>